<accession>A0ABX3NLU9</accession>
<dbReference type="InterPro" id="IPR036063">
    <property type="entry name" value="Smr_dom_sf"/>
</dbReference>
<dbReference type="Proteomes" id="UP000192277">
    <property type="component" value="Unassembled WGS sequence"/>
</dbReference>
<dbReference type="InterPro" id="IPR002625">
    <property type="entry name" value="Smr_dom"/>
</dbReference>
<evidence type="ECO:0000313" key="3">
    <source>
        <dbReference type="Proteomes" id="UP000192277"/>
    </source>
</evidence>
<protein>
    <recommendedName>
        <fullName evidence="1">Smr domain-containing protein</fullName>
    </recommendedName>
</protein>
<keyword evidence="3" id="KW-1185">Reference proteome</keyword>
<dbReference type="Pfam" id="PF01713">
    <property type="entry name" value="Smr"/>
    <property type="match status" value="1"/>
</dbReference>
<dbReference type="EMBL" id="LWBO01000084">
    <property type="protein sequence ID" value="OQP39028.1"/>
    <property type="molecule type" value="Genomic_DNA"/>
</dbReference>
<feature type="domain" description="Smr" evidence="1">
    <location>
        <begin position="279"/>
        <end position="340"/>
    </location>
</feature>
<evidence type="ECO:0000313" key="2">
    <source>
        <dbReference type="EMBL" id="OQP39028.1"/>
    </source>
</evidence>
<gene>
    <name evidence="2" type="ORF">A4D02_16960</name>
</gene>
<reference evidence="2 3" key="1">
    <citation type="submission" date="2016-04" db="EMBL/GenBank/DDBJ databases">
        <authorList>
            <person name="Chen L."/>
            <person name="Zhuang W."/>
            <person name="Wang G."/>
        </authorList>
    </citation>
    <scope>NUCLEOTIDE SEQUENCE [LARGE SCALE GENOMIC DNA]</scope>
    <source>
        <strain evidence="3">GR20</strain>
    </source>
</reference>
<dbReference type="RefSeq" id="WP_014217216.1">
    <property type="nucleotide sequence ID" value="NZ_LWBO01000084.1"/>
</dbReference>
<sequence length="342" mass="40017">MKFEVGDKVVVNQTNEEGEVIDIINDKMVMVEVRGVKFPAYVDQLDFPYFKRFTEKKLFPPKKEKTFIDNVPKEKKKIIQRVVDGVWLTFIPISVNDEFGDDIVTELKVHLVNRTELDYKFTYKLSYLGNEDFELVNSIRAFEDFYLHDVPFENLNDSPVFSFEFSLVQPLKLKADYYESTLKLKPKQVFTRIEEVRKKGEATFSYKLFEEYPPRPYEDKPTGLDLSSLANAGFKIYDASKVRQNLEPAKTELDLHIEALTPAWESMSNLEILSLQLKTFEKYFDLAIVHHLPWMIVIHGVGTGKLRDEIHEIIRLRKEVKSFANRYHPAYGYGATEIYFGY</sequence>
<dbReference type="Gene3D" id="3.30.1370.110">
    <property type="match status" value="1"/>
</dbReference>
<name>A0ABX3NLU9_9BACT</name>
<organism evidence="2 3">
    <name type="scientific">Niastella koreensis</name>
    <dbReference type="NCBI Taxonomy" id="354356"/>
    <lineage>
        <taxon>Bacteria</taxon>
        <taxon>Pseudomonadati</taxon>
        <taxon>Bacteroidota</taxon>
        <taxon>Chitinophagia</taxon>
        <taxon>Chitinophagales</taxon>
        <taxon>Chitinophagaceae</taxon>
        <taxon>Niastella</taxon>
    </lineage>
</organism>
<comment type="caution">
    <text evidence="2">The sequence shown here is derived from an EMBL/GenBank/DDBJ whole genome shotgun (WGS) entry which is preliminary data.</text>
</comment>
<evidence type="ECO:0000259" key="1">
    <source>
        <dbReference type="Pfam" id="PF01713"/>
    </source>
</evidence>
<proteinExistence type="predicted"/>